<keyword evidence="5" id="KW-1185">Reference proteome</keyword>
<evidence type="ECO:0000313" key="5">
    <source>
        <dbReference type="Proteomes" id="UP000746584"/>
    </source>
</evidence>
<dbReference type="Proteomes" id="UP000648535">
    <property type="component" value="Unassembled WGS sequence"/>
</dbReference>
<keyword evidence="1" id="KW-0472">Membrane</keyword>
<evidence type="ECO:0000313" key="4">
    <source>
        <dbReference type="Proteomes" id="UP000648535"/>
    </source>
</evidence>
<proteinExistence type="predicted"/>
<reference evidence="2" key="1">
    <citation type="journal article" date="2014" name="Int. J. Syst. Evol. Microbiol.">
        <title>Complete genome sequence of Corynebacterium casei LMG S-19264T (=DSM 44701T), isolated from a smear-ripened cheese.</title>
        <authorList>
            <consortium name="US DOE Joint Genome Institute (JGI-PGF)"/>
            <person name="Walter F."/>
            <person name="Albersmeier A."/>
            <person name="Kalinowski J."/>
            <person name="Ruckert C."/>
        </authorList>
    </citation>
    <scope>NUCLEOTIDE SEQUENCE</scope>
    <source>
        <strain evidence="2">JCM 1480</strain>
    </source>
</reference>
<reference evidence="2" key="2">
    <citation type="submission" date="2020-09" db="EMBL/GenBank/DDBJ databases">
        <authorList>
            <person name="Sun Q."/>
            <person name="Ohkuma M."/>
        </authorList>
    </citation>
    <scope>NUCLEOTIDE SEQUENCE</scope>
    <source>
        <strain evidence="2">JCM 1480</strain>
    </source>
</reference>
<protein>
    <submittedName>
        <fullName evidence="3">Lipopolysaccharide export LptBFGC system permease protein LptF</fullName>
    </submittedName>
</protein>
<dbReference type="EMBL" id="JAFBCG010000001">
    <property type="protein sequence ID" value="MBM7803202.1"/>
    <property type="molecule type" value="Genomic_DNA"/>
</dbReference>
<evidence type="ECO:0000313" key="2">
    <source>
        <dbReference type="EMBL" id="GGK94898.1"/>
    </source>
</evidence>
<organism evidence="2 4">
    <name type="scientific">Curtobacterium luteum</name>
    <dbReference type="NCBI Taxonomy" id="33881"/>
    <lineage>
        <taxon>Bacteria</taxon>
        <taxon>Bacillati</taxon>
        <taxon>Actinomycetota</taxon>
        <taxon>Actinomycetes</taxon>
        <taxon>Micrococcales</taxon>
        <taxon>Microbacteriaceae</taxon>
        <taxon>Curtobacterium</taxon>
    </lineage>
</organism>
<keyword evidence="1" id="KW-1133">Transmembrane helix</keyword>
<dbReference type="EMBL" id="BMOI01000003">
    <property type="protein sequence ID" value="GGK94898.1"/>
    <property type="molecule type" value="Genomic_DNA"/>
</dbReference>
<dbReference type="RefSeq" id="WP_022904702.1">
    <property type="nucleotide sequence ID" value="NZ_BMOI01000003.1"/>
</dbReference>
<evidence type="ECO:0000256" key="1">
    <source>
        <dbReference type="SAM" id="Phobius"/>
    </source>
</evidence>
<dbReference type="Proteomes" id="UP000746584">
    <property type="component" value="Unassembled WGS sequence"/>
</dbReference>
<comment type="caution">
    <text evidence="2">The sequence shown here is derived from an EMBL/GenBank/DDBJ whole genome shotgun (WGS) entry which is preliminary data.</text>
</comment>
<feature type="transmembrane region" description="Helical" evidence="1">
    <location>
        <begin position="34"/>
        <end position="55"/>
    </location>
</feature>
<keyword evidence="1" id="KW-0812">Transmembrane</keyword>
<feature type="transmembrane region" description="Helical" evidence="1">
    <location>
        <begin position="109"/>
        <end position="134"/>
    </location>
</feature>
<dbReference type="AlphaFoldDB" id="A0A8H9G8K9"/>
<gene>
    <name evidence="2" type="ORF">GCM10009769_11100</name>
    <name evidence="3" type="ORF">JOE58_002453</name>
</gene>
<reference evidence="3 5" key="3">
    <citation type="submission" date="2021-01" db="EMBL/GenBank/DDBJ databases">
        <title>Sequencing the genomes of 1000 actinobacteria strains.</title>
        <authorList>
            <person name="Klenk H.-P."/>
        </authorList>
    </citation>
    <scope>NUCLEOTIDE SEQUENCE [LARGE SCALE GENOMIC DNA]</scope>
    <source>
        <strain evidence="3 5">DSM 20542</strain>
    </source>
</reference>
<sequence length="147" mass="15218">MQAWTNPALLARTGSWLLLPVAVLDWFALAPQAVVVTAFLVAVVGLAAVAAALVARMLRRSRAAMAGVGIALLLGGLVVFGLDPFPSTFPLIDSWWPDAVTQPQVVGSAYWMLLGLGIELAGVGMLATLLVVSLTGPAGATDRRGGR</sequence>
<accession>A0A8H9G8K9</accession>
<name>A0A8H9G8K9_9MICO</name>
<evidence type="ECO:0000313" key="3">
    <source>
        <dbReference type="EMBL" id="MBM7803202.1"/>
    </source>
</evidence>
<feature type="transmembrane region" description="Helical" evidence="1">
    <location>
        <begin position="67"/>
        <end position="89"/>
    </location>
</feature>